<evidence type="ECO:0000313" key="2">
    <source>
        <dbReference type="Proteomes" id="UP000008237"/>
    </source>
</evidence>
<protein>
    <submittedName>
        <fullName evidence="1">Uncharacterized protein</fullName>
    </submittedName>
</protein>
<organism evidence="2">
    <name type="scientific">Harpegnathos saltator</name>
    <name type="common">Jerdon's jumping ant</name>
    <dbReference type="NCBI Taxonomy" id="610380"/>
    <lineage>
        <taxon>Eukaryota</taxon>
        <taxon>Metazoa</taxon>
        <taxon>Ecdysozoa</taxon>
        <taxon>Arthropoda</taxon>
        <taxon>Hexapoda</taxon>
        <taxon>Insecta</taxon>
        <taxon>Pterygota</taxon>
        <taxon>Neoptera</taxon>
        <taxon>Endopterygota</taxon>
        <taxon>Hymenoptera</taxon>
        <taxon>Apocrita</taxon>
        <taxon>Aculeata</taxon>
        <taxon>Formicoidea</taxon>
        <taxon>Formicidae</taxon>
        <taxon>Ponerinae</taxon>
        <taxon>Ponerini</taxon>
        <taxon>Harpegnathos</taxon>
    </lineage>
</organism>
<evidence type="ECO:0000313" key="1">
    <source>
        <dbReference type="EMBL" id="EFN78246.1"/>
    </source>
</evidence>
<dbReference type="InParanoid" id="E2C1D9"/>
<name>E2C1D9_HARSA</name>
<reference evidence="1 2" key="1">
    <citation type="journal article" date="2010" name="Science">
        <title>Genomic comparison of the ants Camponotus floridanus and Harpegnathos saltator.</title>
        <authorList>
            <person name="Bonasio R."/>
            <person name="Zhang G."/>
            <person name="Ye C."/>
            <person name="Mutti N.S."/>
            <person name="Fang X."/>
            <person name="Qin N."/>
            <person name="Donahue G."/>
            <person name="Yang P."/>
            <person name="Li Q."/>
            <person name="Li C."/>
            <person name="Zhang P."/>
            <person name="Huang Z."/>
            <person name="Berger S.L."/>
            <person name="Reinberg D."/>
            <person name="Wang J."/>
            <person name="Liebig J."/>
        </authorList>
    </citation>
    <scope>NUCLEOTIDE SEQUENCE [LARGE SCALE GENOMIC DNA]</scope>
    <source>
        <strain evidence="1 2">R22 G/1</strain>
    </source>
</reference>
<dbReference type="Proteomes" id="UP000008237">
    <property type="component" value="Unassembled WGS sequence"/>
</dbReference>
<sequence>MQFLRIQMRHRRIWFGPSRVGSKDAEDAEERWTKGGTVAAAVVAEQGDNEIEMAKADHRIGWLNGGIVVHRQKGWSENLADPFVVAFTLECSLSFAN</sequence>
<dbReference type="EMBL" id="GL451921">
    <property type="protein sequence ID" value="EFN78246.1"/>
    <property type="molecule type" value="Genomic_DNA"/>
</dbReference>
<gene>
    <name evidence="1" type="ORF">EAI_15825</name>
</gene>
<accession>E2C1D9</accession>
<proteinExistence type="predicted"/>
<dbReference type="AlphaFoldDB" id="E2C1D9"/>
<keyword evidence="2" id="KW-1185">Reference proteome</keyword>